<keyword evidence="3" id="KW-1185">Reference proteome</keyword>
<dbReference type="InterPro" id="IPR008969">
    <property type="entry name" value="CarboxyPept-like_regulatory"/>
</dbReference>
<feature type="chain" id="PRO_5046120132" evidence="1">
    <location>
        <begin position="24"/>
        <end position="402"/>
    </location>
</feature>
<organism evidence="2 3">
    <name type="scientific">Pedobacter panaciterrae</name>
    <dbReference type="NCBI Taxonomy" id="363849"/>
    <lineage>
        <taxon>Bacteria</taxon>
        <taxon>Pseudomonadati</taxon>
        <taxon>Bacteroidota</taxon>
        <taxon>Sphingobacteriia</taxon>
        <taxon>Sphingobacteriales</taxon>
        <taxon>Sphingobacteriaceae</taxon>
        <taxon>Pedobacter</taxon>
    </lineage>
</organism>
<evidence type="ECO:0000313" key="3">
    <source>
        <dbReference type="Proteomes" id="UP001378956"/>
    </source>
</evidence>
<dbReference type="Proteomes" id="UP001378956">
    <property type="component" value="Unassembled WGS sequence"/>
</dbReference>
<reference evidence="2 3" key="1">
    <citation type="submission" date="2024-03" db="EMBL/GenBank/DDBJ databases">
        <title>Sequence of Lycoming College Course Isolates.</title>
        <authorList>
            <person name="Plotts O."/>
            <person name="Newman J."/>
        </authorList>
    </citation>
    <scope>NUCLEOTIDE SEQUENCE [LARGE SCALE GENOMIC DNA]</scope>
    <source>
        <strain evidence="2 3">CJB-3</strain>
    </source>
</reference>
<sequence length="402" mass="45582">MRFYQILILYCLSFIFCTPALFAQANQGIKLHGTVADSTNKQPLPNASIYNEQAQNATISNDEGGFEIYADALPVTLNISYVGYQTQKITVTDPTQQLSIVLSPASISLDTVLVGRDNAVQLIRKAFEKVYAHATRKYYGKGYIRQFTKEGDTYTGMQEAIFNGQWQSFAMTGWQPLQTRYANLEKSMISFTNFSFFSFMSTGYLPSNVVRKPVTKRPDSLYDCRISQYITGSNMHEIAVIMCTPKTNKTDNMFVGKIFIDTENYDVLKLDGKIVNFSFDLSGPLKLKDTEVNTIVNFKKTADGATVLDFADIKFTSKAAFGFVTAKKLFYDAKILMYDYDDTLSKEKYMTITPKTDDVGLMKNIPYNSEKWDGNTMISHTPLENEIISSFERRKLISNYLR</sequence>
<dbReference type="Gene3D" id="2.60.40.1120">
    <property type="entry name" value="Carboxypeptidase-like, regulatory domain"/>
    <property type="match status" value="1"/>
</dbReference>
<gene>
    <name evidence="2" type="ORF">WAE58_19880</name>
</gene>
<dbReference type="Pfam" id="PF13715">
    <property type="entry name" value="CarbopepD_reg_2"/>
    <property type="match status" value="1"/>
</dbReference>
<dbReference type="RefSeq" id="WP_288883900.1">
    <property type="nucleotide sequence ID" value="NZ_CBFGNQ010000005.1"/>
</dbReference>
<evidence type="ECO:0000256" key="1">
    <source>
        <dbReference type="SAM" id="SignalP"/>
    </source>
</evidence>
<dbReference type="SUPFAM" id="SSF49464">
    <property type="entry name" value="Carboxypeptidase regulatory domain-like"/>
    <property type="match status" value="1"/>
</dbReference>
<keyword evidence="1" id="KW-0732">Signal</keyword>
<name>A0ABU8NU49_9SPHI</name>
<dbReference type="EMBL" id="JBBEUB010000007">
    <property type="protein sequence ID" value="MEJ2904713.1"/>
    <property type="molecule type" value="Genomic_DNA"/>
</dbReference>
<accession>A0ABU8NU49</accession>
<feature type="signal peptide" evidence="1">
    <location>
        <begin position="1"/>
        <end position="23"/>
    </location>
</feature>
<protein>
    <submittedName>
        <fullName evidence="2">Carboxypeptidase-like regulatory domain-containing protein</fullName>
    </submittedName>
</protein>
<comment type="caution">
    <text evidence="2">The sequence shown here is derived from an EMBL/GenBank/DDBJ whole genome shotgun (WGS) entry which is preliminary data.</text>
</comment>
<evidence type="ECO:0000313" key="2">
    <source>
        <dbReference type="EMBL" id="MEJ2904713.1"/>
    </source>
</evidence>
<proteinExistence type="predicted"/>